<dbReference type="InterPro" id="IPR005584">
    <property type="entry name" value="DNA_gyrase_inhibitor_YacG"/>
</dbReference>
<feature type="binding site" evidence="3">
    <location>
        <position position="45"/>
    </location>
    <ligand>
        <name>Zn(2+)</name>
        <dbReference type="ChEBI" id="CHEBI:29105"/>
    </ligand>
</feature>
<evidence type="ECO:0000313" key="6">
    <source>
        <dbReference type="Proteomes" id="UP000245698"/>
    </source>
</evidence>
<dbReference type="Gene3D" id="3.30.50.10">
    <property type="entry name" value="Erythroid Transcription Factor GATA-1, subunit A"/>
    <property type="match status" value="1"/>
</dbReference>
<keyword evidence="2 3" id="KW-0862">Zinc</keyword>
<comment type="cofactor">
    <cofactor evidence="3">
        <name>Zn(2+)</name>
        <dbReference type="ChEBI" id="CHEBI:29105"/>
    </cofactor>
    <text evidence="3">Binds 1 zinc ion.</text>
</comment>
<keyword evidence="1 3" id="KW-0479">Metal-binding</keyword>
<feature type="binding site" evidence="3">
    <location>
        <position position="33"/>
    </location>
    <ligand>
        <name>Zn(2+)</name>
        <dbReference type="ChEBI" id="CHEBI:29105"/>
    </ligand>
</feature>
<feature type="binding site" evidence="3">
    <location>
        <position position="30"/>
    </location>
    <ligand>
        <name>Zn(2+)</name>
        <dbReference type="ChEBI" id="CHEBI:29105"/>
    </ligand>
</feature>
<reference evidence="6" key="1">
    <citation type="submission" date="2016-12" db="EMBL/GenBank/DDBJ databases">
        <authorList>
            <person name="Brunel B."/>
        </authorList>
    </citation>
    <scope>NUCLEOTIDE SEQUENCE [LARGE SCALE GENOMIC DNA]</scope>
</reference>
<protein>
    <recommendedName>
        <fullName evidence="3">DNA gyrase inhibitor YacG</fullName>
    </recommendedName>
</protein>
<sequence length="79" mass="8822">MPNGSQLGHEFGAAMSSDDKVTPLRPKRPCPECGKPSARETYPFCSVRCKDIDLNRWLKGAYVIPARDDEDETDNDPPK</sequence>
<dbReference type="SUPFAM" id="SSF57716">
    <property type="entry name" value="Glucocorticoid receptor-like (DNA-binding domain)"/>
    <property type="match status" value="1"/>
</dbReference>
<feature type="binding site" evidence="3">
    <location>
        <position position="49"/>
    </location>
    <ligand>
        <name>Zn(2+)</name>
        <dbReference type="ChEBI" id="CHEBI:29105"/>
    </ligand>
</feature>
<dbReference type="GO" id="GO:0006355">
    <property type="term" value="P:regulation of DNA-templated transcription"/>
    <property type="evidence" value="ECO:0007669"/>
    <property type="project" value="InterPro"/>
</dbReference>
<evidence type="ECO:0000256" key="1">
    <source>
        <dbReference type="ARBA" id="ARBA00022723"/>
    </source>
</evidence>
<gene>
    <name evidence="3 5" type="primary">yacG</name>
    <name evidence="5" type="ORF">BQ8482_110928</name>
</gene>
<feature type="region of interest" description="Disordered" evidence="4">
    <location>
        <begin position="1"/>
        <end position="38"/>
    </location>
</feature>
<organism evidence="5 6">
    <name type="scientific">Mesorhizobium delmotii</name>
    <dbReference type="NCBI Taxonomy" id="1631247"/>
    <lineage>
        <taxon>Bacteria</taxon>
        <taxon>Pseudomonadati</taxon>
        <taxon>Pseudomonadota</taxon>
        <taxon>Alphaproteobacteria</taxon>
        <taxon>Hyphomicrobiales</taxon>
        <taxon>Phyllobacteriaceae</taxon>
        <taxon>Mesorhizobium</taxon>
    </lineage>
</organism>
<evidence type="ECO:0000256" key="3">
    <source>
        <dbReference type="HAMAP-Rule" id="MF_00649"/>
    </source>
</evidence>
<evidence type="ECO:0000256" key="2">
    <source>
        <dbReference type="ARBA" id="ARBA00022833"/>
    </source>
</evidence>
<name>A0A2P9ACX8_9HYPH</name>
<dbReference type="GO" id="GO:0008657">
    <property type="term" value="F:DNA topoisomerase type II (double strand cut, ATP-hydrolyzing) inhibitor activity"/>
    <property type="evidence" value="ECO:0007669"/>
    <property type="project" value="UniProtKB-UniRule"/>
</dbReference>
<evidence type="ECO:0000313" key="5">
    <source>
        <dbReference type="EMBL" id="SJM28998.1"/>
    </source>
</evidence>
<dbReference type="EMBL" id="FUIG01000013">
    <property type="protein sequence ID" value="SJM28998.1"/>
    <property type="molecule type" value="Genomic_DNA"/>
</dbReference>
<dbReference type="AlphaFoldDB" id="A0A2P9ACX8"/>
<dbReference type="GO" id="GO:0008270">
    <property type="term" value="F:zinc ion binding"/>
    <property type="evidence" value="ECO:0007669"/>
    <property type="project" value="UniProtKB-UniRule"/>
</dbReference>
<dbReference type="HAMAP" id="MF_00649">
    <property type="entry name" value="DNA_gyrase_inhibitor_YacG"/>
    <property type="match status" value="1"/>
</dbReference>
<accession>A0A2P9ACX8</accession>
<dbReference type="PANTHER" id="PTHR36150:SF1">
    <property type="entry name" value="DNA GYRASE INHIBITOR YACG"/>
    <property type="match status" value="1"/>
</dbReference>
<dbReference type="NCBIfam" id="NF002362">
    <property type="entry name" value="PRK01343.1"/>
    <property type="match status" value="1"/>
</dbReference>
<dbReference type="Proteomes" id="UP000245698">
    <property type="component" value="Unassembled WGS sequence"/>
</dbReference>
<dbReference type="InterPro" id="IPR013088">
    <property type="entry name" value="Znf_NHR/GATA"/>
</dbReference>
<comment type="similarity">
    <text evidence="3">Belongs to the DNA gyrase inhibitor YacG family.</text>
</comment>
<keyword evidence="6" id="KW-1185">Reference proteome</keyword>
<comment type="subunit">
    <text evidence="3">Interacts with GyrB.</text>
</comment>
<proteinExistence type="inferred from homology"/>
<dbReference type="PANTHER" id="PTHR36150">
    <property type="entry name" value="DNA GYRASE INHIBITOR YACG"/>
    <property type="match status" value="1"/>
</dbReference>
<dbReference type="Pfam" id="PF03884">
    <property type="entry name" value="YacG"/>
    <property type="match status" value="1"/>
</dbReference>
<comment type="function">
    <text evidence="3">Inhibits all the catalytic activities of DNA gyrase by preventing its interaction with DNA. Acts by binding directly to the C-terminal domain of GyrB, which probably disrupts DNA binding by the gyrase.</text>
</comment>
<evidence type="ECO:0000256" key="4">
    <source>
        <dbReference type="SAM" id="MobiDB-lite"/>
    </source>
</evidence>